<feature type="compositionally biased region" description="Gly residues" evidence="1">
    <location>
        <begin position="318"/>
        <end position="328"/>
    </location>
</feature>
<feature type="region of interest" description="Disordered" evidence="1">
    <location>
        <begin position="487"/>
        <end position="507"/>
    </location>
</feature>
<protein>
    <submittedName>
        <fullName evidence="3 4">Collagen alpha-1(I) chain isoform X1</fullName>
    </submittedName>
</protein>
<organism evidence="2 8">
    <name type="scientific">Acinonyx jubatus</name>
    <name type="common">Cheetah</name>
    <dbReference type="NCBI Taxonomy" id="32536"/>
    <lineage>
        <taxon>Eukaryota</taxon>
        <taxon>Metazoa</taxon>
        <taxon>Chordata</taxon>
        <taxon>Craniata</taxon>
        <taxon>Vertebrata</taxon>
        <taxon>Euteleostomi</taxon>
        <taxon>Mammalia</taxon>
        <taxon>Eutheria</taxon>
        <taxon>Laurasiatheria</taxon>
        <taxon>Carnivora</taxon>
        <taxon>Feliformia</taxon>
        <taxon>Felidae</taxon>
        <taxon>Felinae</taxon>
        <taxon>Acinonyx</taxon>
    </lineage>
</organism>
<dbReference type="RefSeq" id="XP_026926245.2">
    <property type="nucleotide sequence ID" value="XM_027070444.2"/>
</dbReference>
<feature type="compositionally biased region" description="Polar residues" evidence="1">
    <location>
        <begin position="261"/>
        <end position="271"/>
    </location>
</feature>
<feature type="compositionally biased region" description="Pro residues" evidence="1">
    <location>
        <begin position="272"/>
        <end position="286"/>
    </location>
</feature>
<dbReference type="RefSeq" id="XP_026926248.2">
    <property type="nucleotide sequence ID" value="XM_027070447.2"/>
</dbReference>
<reference evidence="3 4" key="1">
    <citation type="submission" date="2025-05" db="UniProtKB">
        <authorList>
            <consortium name="RefSeq"/>
        </authorList>
    </citation>
    <scope>IDENTIFICATION</scope>
    <source>
        <tissue evidence="3 4">Blood</tissue>
    </source>
</reference>
<accession>A0A6J2AD05</accession>
<gene>
    <name evidence="3 4 5 6 7 8" type="primary">LOC113602680</name>
</gene>
<dbReference type="RefSeq" id="XP_026926247.2">
    <property type="nucleotide sequence ID" value="XM_027070446.2"/>
</dbReference>
<feature type="region of interest" description="Disordered" evidence="1">
    <location>
        <begin position="132"/>
        <end position="210"/>
    </location>
</feature>
<evidence type="ECO:0000313" key="6">
    <source>
        <dbReference type="RefSeq" id="XP_026926248.2"/>
    </source>
</evidence>
<dbReference type="Proteomes" id="UP001652583">
    <property type="component" value="Chromosome B4"/>
</dbReference>
<evidence type="ECO:0000313" key="3">
    <source>
        <dbReference type="RefSeq" id="XP_026926244.2"/>
    </source>
</evidence>
<name>A0A6J2AD05_ACIJB</name>
<dbReference type="RefSeq" id="XP_026926249.2">
    <property type="nucleotide sequence ID" value="XM_027070448.2"/>
</dbReference>
<dbReference type="RefSeq" id="XP_026926244.2">
    <property type="nucleotide sequence ID" value="XM_027070443.2"/>
</dbReference>
<evidence type="ECO:0000313" key="4">
    <source>
        <dbReference type="RefSeq" id="XP_026926245.2"/>
    </source>
</evidence>
<evidence type="ECO:0000313" key="2">
    <source>
        <dbReference type="Proteomes" id="UP001652583"/>
    </source>
</evidence>
<proteinExistence type="predicted"/>
<evidence type="ECO:0000256" key="1">
    <source>
        <dbReference type="SAM" id="MobiDB-lite"/>
    </source>
</evidence>
<sequence length="507" mass="51942">MSLHSRLPPRIAAPSRAISSVRRESVSATALGKSFSPDHPEPLERVSSGWRELGQEEASREGTAGPPPNFFWPGPPGPPRRTGGRTSRVDLTPPCRCGARPCPGLLAAFVFLGLHKMAAAAFRHFVSEAGGRVAGGGGGRETTARPPAPSGLDGAQQQPPPQPGLGRGCPGLGTSQSLGKAVREPRPFTQPAGPLATPQPPLTSRRRCCRPEPRRAVIKAMLLEAVLAATGPARTVLEMTLARVGGDGLPGPAVTRAPSVSGHTGETSGPLSPTPATLPPYLPEEPPGSLAGPRAGPGAHGGQSGFRSGRSYCPSSGSGDGGLPGGGELCSRASRGAGASRESKVHQAGGEPVPAQPAALRSPLFRGTHMPRTSASLKGIFRSWEQPGVSLLVREPPASSCASCSRSAHSVLKLAPLTTPSGLEGAPYRGEPVGQEVGARHPDSLGCGAWEQYQGDAVVPGPVHWRDRDPTGLGRWKGAAGLPGVGAHPWYPAVRPSEGSGPPRGGS</sequence>
<dbReference type="RefSeq" id="XP_026926250.2">
    <property type="nucleotide sequence ID" value="XM_027070449.2"/>
</dbReference>
<evidence type="ECO:0000313" key="8">
    <source>
        <dbReference type="RefSeq" id="XP_026926250.2"/>
    </source>
</evidence>
<keyword evidence="3 4" id="KW-0176">Collagen</keyword>
<evidence type="ECO:0000313" key="5">
    <source>
        <dbReference type="RefSeq" id="XP_026926247.2"/>
    </source>
</evidence>
<feature type="region of interest" description="Disordered" evidence="1">
    <location>
        <begin position="245"/>
        <end position="371"/>
    </location>
</feature>
<dbReference type="GeneID" id="113602680"/>
<dbReference type="GO" id="GO:0005581">
    <property type="term" value="C:collagen trimer"/>
    <property type="evidence" value="ECO:0007669"/>
    <property type="project" value="UniProtKB-KW"/>
</dbReference>
<evidence type="ECO:0000313" key="7">
    <source>
        <dbReference type="RefSeq" id="XP_026926249.2"/>
    </source>
</evidence>
<feature type="region of interest" description="Disordered" evidence="1">
    <location>
        <begin position="1"/>
        <end position="87"/>
    </location>
</feature>
<feature type="compositionally biased region" description="Pro residues" evidence="1">
    <location>
        <begin position="65"/>
        <end position="79"/>
    </location>
</feature>
<keyword evidence="2" id="KW-1185">Reference proteome</keyword>